<dbReference type="SUPFAM" id="SSF48371">
    <property type="entry name" value="ARM repeat"/>
    <property type="match status" value="1"/>
</dbReference>
<dbReference type="InterPro" id="IPR011989">
    <property type="entry name" value="ARM-like"/>
</dbReference>
<evidence type="ECO:0000313" key="2">
    <source>
        <dbReference type="EMBL" id="ETO17895.1"/>
    </source>
</evidence>
<gene>
    <name evidence="2" type="ORF">RFI_19410</name>
</gene>
<dbReference type="InterPro" id="IPR016024">
    <property type="entry name" value="ARM-type_fold"/>
</dbReference>
<feature type="non-terminal residue" evidence="2">
    <location>
        <position position="1"/>
    </location>
</feature>
<dbReference type="InterPro" id="IPR004908">
    <property type="entry name" value="ATPase_V1-cplx_hsu"/>
</dbReference>
<dbReference type="AlphaFoldDB" id="X6MXW1"/>
<dbReference type="Proteomes" id="UP000023152">
    <property type="component" value="Unassembled WGS sequence"/>
</dbReference>
<dbReference type="PANTHER" id="PTHR10698">
    <property type="entry name" value="V-TYPE PROTON ATPASE SUBUNIT H"/>
    <property type="match status" value="1"/>
</dbReference>
<name>X6MXW1_RETFI</name>
<evidence type="ECO:0000313" key="3">
    <source>
        <dbReference type="Proteomes" id="UP000023152"/>
    </source>
</evidence>
<dbReference type="Pfam" id="PF03224">
    <property type="entry name" value="V-ATPase_H_N"/>
    <property type="match status" value="1"/>
</dbReference>
<keyword evidence="3" id="KW-1185">Reference proteome</keyword>
<feature type="region of interest" description="Disordered" evidence="1">
    <location>
        <begin position="71"/>
        <end position="90"/>
    </location>
</feature>
<reference evidence="2 3" key="1">
    <citation type="journal article" date="2013" name="Curr. Biol.">
        <title>The Genome of the Foraminiferan Reticulomyxa filosa.</title>
        <authorList>
            <person name="Glockner G."/>
            <person name="Hulsmann N."/>
            <person name="Schleicher M."/>
            <person name="Noegel A.A."/>
            <person name="Eichinger L."/>
            <person name="Gallinger C."/>
            <person name="Pawlowski J."/>
            <person name="Sierra R."/>
            <person name="Euteneuer U."/>
            <person name="Pillet L."/>
            <person name="Moustafa A."/>
            <person name="Platzer M."/>
            <person name="Groth M."/>
            <person name="Szafranski K."/>
            <person name="Schliwa M."/>
        </authorList>
    </citation>
    <scope>NUCLEOTIDE SEQUENCE [LARGE SCALE GENOMIC DNA]</scope>
</reference>
<dbReference type="GO" id="GO:0000221">
    <property type="term" value="C:vacuolar proton-transporting V-type ATPase, V1 domain"/>
    <property type="evidence" value="ECO:0007669"/>
    <property type="project" value="InterPro"/>
</dbReference>
<proteinExistence type="predicted"/>
<protein>
    <submittedName>
        <fullName evidence="2">Uncharacterized protein</fullName>
    </submittedName>
</protein>
<dbReference type="GO" id="GO:0046961">
    <property type="term" value="F:proton-transporting ATPase activity, rotational mechanism"/>
    <property type="evidence" value="ECO:0007669"/>
    <property type="project" value="InterPro"/>
</dbReference>
<dbReference type="PANTHER" id="PTHR10698:SF0">
    <property type="entry name" value="V-TYPE PROTON ATPASE SUBUNIT H"/>
    <property type="match status" value="1"/>
</dbReference>
<dbReference type="Gene3D" id="1.25.10.10">
    <property type="entry name" value="Leucine-rich Repeat Variant"/>
    <property type="match status" value="1"/>
</dbReference>
<organism evidence="2 3">
    <name type="scientific">Reticulomyxa filosa</name>
    <dbReference type="NCBI Taxonomy" id="46433"/>
    <lineage>
        <taxon>Eukaryota</taxon>
        <taxon>Sar</taxon>
        <taxon>Rhizaria</taxon>
        <taxon>Retaria</taxon>
        <taxon>Foraminifera</taxon>
        <taxon>Monothalamids</taxon>
        <taxon>Reticulomyxidae</taxon>
        <taxon>Reticulomyxa</taxon>
    </lineage>
</organism>
<sequence length="323" mass="36970">RVATSKFHPKQSLIFEKKTSIFTAWLAEKIHVAARLSLQKKKEYLRSSFKIEVCAVVKEVRKKELCKENKRVEGKRGKKKKKSMANKDFENKEKKFEKDKNQIFEDDYEISLKKILWEDIPTDIAGKDEVNRIRLLAGGANDMLAPEGDITAIFSNPDDAKATAEAFLKVLETRDEAKLKYILTLLSHILEHDPKRGRAFLQAKSDSVMQPFIRVWIREDLSAFTRGKAAVCGSYILRWASNSLKDAYASLNTFVMNQMKSFKSDALVLPLYALKGAIPNLNFQSAFTQNGGIERLYLVIHENSEHRQVVYLAVFSLWALSFQ</sequence>
<dbReference type="EMBL" id="ASPP01015805">
    <property type="protein sequence ID" value="ETO17895.1"/>
    <property type="molecule type" value="Genomic_DNA"/>
</dbReference>
<comment type="caution">
    <text evidence="2">The sequence shown here is derived from an EMBL/GenBank/DDBJ whole genome shotgun (WGS) entry which is preliminary data.</text>
</comment>
<feature type="non-terminal residue" evidence="2">
    <location>
        <position position="323"/>
    </location>
</feature>
<accession>X6MXW1</accession>
<evidence type="ECO:0000256" key="1">
    <source>
        <dbReference type="SAM" id="MobiDB-lite"/>
    </source>
</evidence>